<dbReference type="Pfam" id="PF00392">
    <property type="entry name" value="GntR"/>
    <property type="match status" value="1"/>
</dbReference>
<dbReference type="EMBL" id="JAGGKV010000023">
    <property type="protein sequence ID" value="MBP1966643.1"/>
    <property type="molecule type" value="Genomic_DNA"/>
</dbReference>
<gene>
    <name evidence="5" type="ORF">J2Z65_005903</name>
</gene>
<dbReference type="SMART" id="SM00895">
    <property type="entry name" value="FCD"/>
    <property type="match status" value="1"/>
</dbReference>
<evidence type="ECO:0000256" key="2">
    <source>
        <dbReference type="ARBA" id="ARBA00023125"/>
    </source>
</evidence>
<evidence type="ECO:0000256" key="3">
    <source>
        <dbReference type="ARBA" id="ARBA00023163"/>
    </source>
</evidence>
<dbReference type="SUPFAM" id="SSF48008">
    <property type="entry name" value="GntR ligand-binding domain-like"/>
    <property type="match status" value="1"/>
</dbReference>
<dbReference type="InterPro" id="IPR036388">
    <property type="entry name" value="WH-like_DNA-bd_sf"/>
</dbReference>
<keyword evidence="6" id="KW-1185">Reference proteome</keyword>
<dbReference type="SUPFAM" id="SSF46785">
    <property type="entry name" value="Winged helix' DNA-binding domain"/>
    <property type="match status" value="1"/>
</dbReference>
<evidence type="ECO:0000313" key="6">
    <source>
        <dbReference type="Proteomes" id="UP001519344"/>
    </source>
</evidence>
<dbReference type="Proteomes" id="UP001519344">
    <property type="component" value="Unassembled WGS sequence"/>
</dbReference>
<dbReference type="Gene3D" id="1.20.120.530">
    <property type="entry name" value="GntR ligand-binding domain-like"/>
    <property type="match status" value="1"/>
</dbReference>
<dbReference type="InterPro" id="IPR011711">
    <property type="entry name" value="GntR_C"/>
</dbReference>
<dbReference type="InterPro" id="IPR036390">
    <property type="entry name" value="WH_DNA-bd_sf"/>
</dbReference>
<dbReference type="InterPro" id="IPR008920">
    <property type="entry name" value="TF_FadR/GntR_C"/>
</dbReference>
<dbReference type="Gene3D" id="1.10.10.10">
    <property type="entry name" value="Winged helix-like DNA-binding domain superfamily/Winged helix DNA-binding domain"/>
    <property type="match status" value="1"/>
</dbReference>
<dbReference type="RefSeq" id="WP_167066822.1">
    <property type="nucleotide sequence ID" value="NZ_JAAOZR010000046.1"/>
</dbReference>
<comment type="caution">
    <text evidence="5">The sequence shown here is derived from an EMBL/GenBank/DDBJ whole genome shotgun (WGS) entry which is preliminary data.</text>
</comment>
<protein>
    <submittedName>
        <fullName evidence="5">DNA-binding GntR family transcriptional regulator</fullName>
    </submittedName>
</protein>
<organism evidence="5 6">
    <name type="scientific">Paenibacillus aceris</name>
    <dbReference type="NCBI Taxonomy" id="869555"/>
    <lineage>
        <taxon>Bacteria</taxon>
        <taxon>Bacillati</taxon>
        <taxon>Bacillota</taxon>
        <taxon>Bacilli</taxon>
        <taxon>Bacillales</taxon>
        <taxon>Paenibacillaceae</taxon>
        <taxon>Paenibacillus</taxon>
    </lineage>
</organism>
<reference evidence="5 6" key="1">
    <citation type="submission" date="2021-03" db="EMBL/GenBank/DDBJ databases">
        <title>Genomic Encyclopedia of Type Strains, Phase IV (KMG-IV): sequencing the most valuable type-strain genomes for metagenomic binning, comparative biology and taxonomic classification.</title>
        <authorList>
            <person name="Goeker M."/>
        </authorList>
    </citation>
    <scope>NUCLEOTIDE SEQUENCE [LARGE SCALE GENOMIC DNA]</scope>
    <source>
        <strain evidence="5 6">DSM 24950</strain>
    </source>
</reference>
<name>A0ABS4I6W2_9BACL</name>
<evidence type="ECO:0000259" key="4">
    <source>
        <dbReference type="PROSITE" id="PS50949"/>
    </source>
</evidence>
<dbReference type="PANTHER" id="PTHR43537:SF5">
    <property type="entry name" value="UXU OPERON TRANSCRIPTIONAL REGULATOR"/>
    <property type="match status" value="1"/>
</dbReference>
<proteinExistence type="predicted"/>
<keyword evidence="3" id="KW-0804">Transcription</keyword>
<dbReference type="PROSITE" id="PS50949">
    <property type="entry name" value="HTH_GNTR"/>
    <property type="match status" value="1"/>
</dbReference>
<dbReference type="SMART" id="SM00345">
    <property type="entry name" value="HTH_GNTR"/>
    <property type="match status" value="1"/>
</dbReference>
<accession>A0ABS4I6W2</accession>
<keyword evidence="2 5" id="KW-0238">DNA-binding</keyword>
<dbReference type="InterPro" id="IPR000524">
    <property type="entry name" value="Tscrpt_reg_HTH_GntR"/>
</dbReference>
<sequence>MFLQTNDLSGSVREQVYEALKENMIQLIWKPGMLISETMAAEMMSVSRRIIREAFARLSRDKLVEIIPQKGCYITKIDLAHADEAAFIREQLEAEVIRLACMRMTAEHTAMLQSLLEQQELAVKEKQFDQLAMLDDHFHQMIFAACNMERTWTVLQQKSMNSKRVRFLMEPSLENCELMLSEHRVIVQAIHSKDPDQAVCVLRKHFKLLSFDKLGLLHKYPNYFKA</sequence>
<dbReference type="Pfam" id="PF07729">
    <property type="entry name" value="FCD"/>
    <property type="match status" value="1"/>
</dbReference>
<dbReference type="GO" id="GO:0003677">
    <property type="term" value="F:DNA binding"/>
    <property type="evidence" value="ECO:0007669"/>
    <property type="project" value="UniProtKB-KW"/>
</dbReference>
<evidence type="ECO:0000256" key="1">
    <source>
        <dbReference type="ARBA" id="ARBA00023015"/>
    </source>
</evidence>
<evidence type="ECO:0000313" key="5">
    <source>
        <dbReference type="EMBL" id="MBP1966643.1"/>
    </source>
</evidence>
<dbReference type="PANTHER" id="PTHR43537">
    <property type="entry name" value="TRANSCRIPTIONAL REGULATOR, GNTR FAMILY"/>
    <property type="match status" value="1"/>
</dbReference>
<feature type="domain" description="HTH gntR-type" evidence="4">
    <location>
        <begin position="10"/>
        <end position="77"/>
    </location>
</feature>
<keyword evidence="1" id="KW-0805">Transcription regulation</keyword>